<sequence length="71" mass="7872">MFHKYDPCYGNFSVRIVDGSLSRVAGTGSIVISKDLILESVLFVPNSDCNLLSISKITRDLNFVTKFSPNM</sequence>
<feature type="domain" description="Retrovirus-related Pol polyprotein from transposon TNT 1-94-like beta-barrel" evidence="1">
    <location>
        <begin position="1"/>
        <end position="59"/>
    </location>
</feature>
<evidence type="ECO:0000259" key="1">
    <source>
        <dbReference type="Pfam" id="PF22936"/>
    </source>
</evidence>
<accession>A0A2P2N9E0</accession>
<dbReference type="AlphaFoldDB" id="A0A2P2N9E0"/>
<protein>
    <recommendedName>
        <fullName evidence="1">Retrovirus-related Pol polyprotein from transposon TNT 1-94-like beta-barrel domain-containing protein</fullName>
    </recommendedName>
</protein>
<dbReference type="Pfam" id="PF22936">
    <property type="entry name" value="Pol_BBD"/>
    <property type="match status" value="1"/>
</dbReference>
<reference evidence="2" key="1">
    <citation type="submission" date="2018-02" db="EMBL/GenBank/DDBJ databases">
        <title>Rhizophora mucronata_Transcriptome.</title>
        <authorList>
            <person name="Meera S.P."/>
            <person name="Sreeshan A."/>
            <person name="Augustine A."/>
        </authorList>
    </citation>
    <scope>NUCLEOTIDE SEQUENCE</scope>
    <source>
        <tissue evidence="2">Leaf</tissue>
    </source>
</reference>
<evidence type="ECO:0000313" key="2">
    <source>
        <dbReference type="EMBL" id="MBX39089.1"/>
    </source>
</evidence>
<dbReference type="EMBL" id="GGEC01058605">
    <property type="protein sequence ID" value="MBX39089.1"/>
    <property type="molecule type" value="Transcribed_RNA"/>
</dbReference>
<proteinExistence type="predicted"/>
<dbReference type="InterPro" id="IPR054722">
    <property type="entry name" value="PolX-like_BBD"/>
</dbReference>
<organism evidence="2">
    <name type="scientific">Rhizophora mucronata</name>
    <name type="common">Asiatic mangrove</name>
    <dbReference type="NCBI Taxonomy" id="61149"/>
    <lineage>
        <taxon>Eukaryota</taxon>
        <taxon>Viridiplantae</taxon>
        <taxon>Streptophyta</taxon>
        <taxon>Embryophyta</taxon>
        <taxon>Tracheophyta</taxon>
        <taxon>Spermatophyta</taxon>
        <taxon>Magnoliopsida</taxon>
        <taxon>eudicotyledons</taxon>
        <taxon>Gunneridae</taxon>
        <taxon>Pentapetalae</taxon>
        <taxon>rosids</taxon>
        <taxon>fabids</taxon>
        <taxon>Malpighiales</taxon>
        <taxon>Rhizophoraceae</taxon>
        <taxon>Rhizophora</taxon>
    </lineage>
</organism>
<name>A0A2P2N9E0_RHIMU</name>